<proteinExistence type="predicted"/>
<sequence>MSRRRYMTTIGGTILCALGIVYFTQAGKAPAAAIAPQPSIMQQVVPTPAANGALREDAPADLDGLRHGEPLPGFHAPAPLPLPQGAEQEARRDTDCAVTATAAPGEMATVHLQVQAPCHRGERLTVHHGGMIFSDRTDANGIFAADIPALSERAVFIVAFADGKGAAATTRVQGLNEIDRIVLQWGGQAGFELHAREFGANYGDPGHVWFGYRGDGAVGRLIRLGNPEVFNAKLADIYSFPAGHAPRAGAVAVSVEAEVTENNCGRDISAQTVELKGGRLRNPRDLMLSMPDCDAVGTFLVLNNLVDDLKIAAR</sequence>
<evidence type="ECO:0000313" key="3">
    <source>
        <dbReference type="Proteomes" id="UP000236742"/>
    </source>
</evidence>
<name>A0A1H5VM49_9RHOB</name>
<evidence type="ECO:0008006" key="4">
    <source>
        <dbReference type="Google" id="ProtNLM"/>
    </source>
</evidence>
<reference evidence="2 3" key="1">
    <citation type="submission" date="2016-10" db="EMBL/GenBank/DDBJ databases">
        <authorList>
            <person name="de Groot N.N."/>
        </authorList>
    </citation>
    <scope>NUCLEOTIDE SEQUENCE [LARGE SCALE GENOMIC DNA]</scope>
    <source>
        <strain evidence="2 3">DSM 23413</strain>
    </source>
</reference>
<dbReference type="AlphaFoldDB" id="A0A1H5VM49"/>
<feature type="compositionally biased region" description="Basic and acidic residues" evidence="1">
    <location>
        <begin position="60"/>
        <end position="69"/>
    </location>
</feature>
<dbReference type="OrthoDB" id="7956241at2"/>
<organism evidence="2 3">
    <name type="scientific">Jhaorihella thermophila</name>
    <dbReference type="NCBI Taxonomy" id="488547"/>
    <lineage>
        <taxon>Bacteria</taxon>
        <taxon>Pseudomonadati</taxon>
        <taxon>Pseudomonadota</taxon>
        <taxon>Alphaproteobacteria</taxon>
        <taxon>Rhodobacterales</taxon>
        <taxon>Paracoccaceae</taxon>
        <taxon>Jhaorihella</taxon>
    </lineage>
</organism>
<keyword evidence="3" id="KW-1185">Reference proteome</keyword>
<evidence type="ECO:0000256" key="1">
    <source>
        <dbReference type="SAM" id="MobiDB-lite"/>
    </source>
</evidence>
<evidence type="ECO:0000313" key="2">
    <source>
        <dbReference type="EMBL" id="SEF88359.1"/>
    </source>
</evidence>
<accession>A0A1H5VM49</accession>
<dbReference type="RefSeq" id="WP_146064190.1">
    <property type="nucleotide sequence ID" value="NZ_FNVD01000006.1"/>
</dbReference>
<dbReference type="EMBL" id="FNVD01000006">
    <property type="protein sequence ID" value="SEF88359.1"/>
    <property type="molecule type" value="Genomic_DNA"/>
</dbReference>
<feature type="region of interest" description="Disordered" evidence="1">
    <location>
        <begin position="60"/>
        <end position="93"/>
    </location>
</feature>
<gene>
    <name evidence="2" type="ORF">SAMN05421751_106117</name>
</gene>
<dbReference type="Proteomes" id="UP000236742">
    <property type="component" value="Unassembled WGS sequence"/>
</dbReference>
<protein>
    <recommendedName>
        <fullName evidence="4">Translocase</fullName>
    </recommendedName>
</protein>